<accession>A0A841U261</accession>
<dbReference type="GO" id="GO:0008270">
    <property type="term" value="F:zinc ion binding"/>
    <property type="evidence" value="ECO:0007669"/>
    <property type="project" value="UniProtKB-KW"/>
</dbReference>
<keyword evidence="1" id="KW-0479">Metal-binding</keyword>
<dbReference type="AlphaFoldDB" id="A0A841U261"/>
<keyword evidence="4" id="KW-1185">Reference proteome</keyword>
<proteinExistence type="predicted"/>
<dbReference type="PROSITE" id="PS50966">
    <property type="entry name" value="ZF_SWIM"/>
    <property type="match status" value="1"/>
</dbReference>
<reference evidence="3 4" key="1">
    <citation type="submission" date="2020-08" db="EMBL/GenBank/DDBJ databases">
        <title>Cohnella phylogeny.</title>
        <authorList>
            <person name="Dunlap C."/>
        </authorList>
    </citation>
    <scope>NUCLEOTIDE SEQUENCE [LARGE SCALE GENOMIC DNA]</scope>
    <source>
        <strain evidence="3 4">DSM 25239</strain>
    </source>
</reference>
<evidence type="ECO:0000256" key="1">
    <source>
        <dbReference type="PROSITE-ProRule" id="PRU00325"/>
    </source>
</evidence>
<dbReference type="RefSeq" id="WP_185138592.1">
    <property type="nucleotide sequence ID" value="NZ_JACJVR010000098.1"/>
</dbReference>
<evidence type="ECO:0000313" key="4">
    <source>
        <dbReference type="Proteomes" id="UP000553776"/>
    </source>
</evidence>
<dbReference type="Proteomes" id="UP000553776">
    <property type="component" value="Unassembled WGS sequence"/>
</dbReference>
<feature type="domain" description="SWIM-type" evidence="2">
    <location>
        <begin position="63"/>
        <end position="96"/>
    </location>
</feature>
<keyword evidence="1" id="KW-0862">Zinc</keyword>
<evidence type="ECO:0000259" key="2">
    <source>
        <dbReference type="PROSITE" id="PS50966"/>
    </source>
</evidence>
<name>A0A841U261_9BACL</name>
<organism evidence="3 4">
    <name type="scientific">Cohnella xylanilytica</name>
    <dbReference type="NCBI Taxonomy" id="557555"/>
    <lineage>
        <taxon>Bacteria</taxon>
        <taxon>Bacillati</taxon>
        <taxon>Bacillota</taxon>
        <taxon>Bacilli</taxon>
        <taxon>Bacillales</taxon>
        <taxon>Paenibacillaceae</taxon>
        <taxon>Cohnella</taxon>
    </lineage>
</organism>
<dbReference type="InterPro" id="IPR007527">
    <property type="entry name" value="Znf_SWIM"/>
</dbReference>
<evidence type="ECO:0000313" key="3">
    <source>
        <dbReference type="EMBL" id="MBB6694626.1"/>
    </source>
</evidence>
<protein>
    <submittedName>
        <fullName evidence="3">SWIM zinc finger family protein</fullName>
    </submittedName>
</protein>
<dbReference type="EMBL" id="JACJVR010000098">
    <property type="protein sequence ID" value="MBB6694626.1"/>
    <property type="molecule type" value="Genomic_DNA"/>
</dbReference>
<keyword evidence="1" id="KW-0863">Zinc-finger</keyword>
<gene>
    <name evidence="3" type="ORF">H7B90_24825</name>
</gene>
<sequence>MTIPTDHRLDDAQWNKLLRDAADAFDDLSIKRGFQWYKKGLVGPLDVAAPRRVEAVVEDAGPCTVRLNLDDMRASECECSSESPCKHMAAVLMAYADERGRSIHALANARTTFLMQQAEEAGVRASSAKTGGGSSPLPEIRRRALAIPAMSVAEWHEWFALCADRLDNATLNPRYVTDFLSVVRDATPSLSPAAERLFGLNAYLFVLRKLTAGTFMGYYTSIAAADAKDAILHGLEQELDLASEPEGRARLLETASYLRGAMLTETQGESSLLETYVELWARWIWPNVQDPGIYAEELRMLREEESARGASLSRLALLVARSWMHLYRKEDREAWSLLAEADKHRLRHGDVLRLLQHLAEAGEWPRLADWLAECAAPLIGRRYGSQDKYGQYWEAVVERLPEAEERMWDAIAGQLPYSGHLYEEKLRARGRWEQWIDYQLSLGSDPLDYRATELQPLEKEAPETLLPFYHQAVERYVLTKNRQGYKLAVKLLKRLAKLYKKLKREQRWESFLEAFASRHGRLRALQEELRKGKLIP</sequence>
<comment type="caution">
    <text evidence="3">The sequence shown here is derived from an EMBL/GenBank/DDBJ whole genome shotgun (WGS) entry which is preliminary data.</text>
</comment>
<dbReference type="Pfam" id="PF04434">
    <property type="entry name" value="SWIM"/>
    <property type="match status" value="1"/>
</dbReference>